<dbReference type="Pfam" id="PF13185">
    <property type="entry name" value="GAF_2"/>
    <property type="match status" value="1"/>
</dbReference>
<organism evidence="5 6">
    <name type="scientific">Nocardioides mesophilus</name>
    <dbReference type="NCBI Taxonomy" id="433659"/>
    <lineage>
        <taxon>Bacteria</taxon>
        <taxon>Bacillati</taxon>
        <taxon>Actinomycetota</taxon>
        <taxon>Actinomycetes</taxon>
        <taxon>Propionibacteriales</taxon>
        <taxon>Nocardioidaceae</taxon>
        <taxon>Nocardioides</taxon>
    </lineage>
</organism>
<evidence type="ECO:0000313" key="6">
    <source>
        <dbReference type="Proteomes" id="UP000515947"/>
    </source>
</evidence>
<protein>
    <submittedName>
        <fullName evidence="5">GAF and ANTAR domain-containing protein</fullName>
    </submittedName>
</protein>
<feature type="domain" description="ANTAR" evidence="4">
    <location>
        <begin position="218"/>
        <end position="279"/>
    </location>
</feature>
<evidence type="ECO:0000259" key="4">
    <source>
        <dbReference type="PROSITE" id="PS50921"/>
    </source>
</evidence>
<dbReference type="Pfam" id="PF03861">
    <property type="entry name" value="ANTAR"/>
    <property type="match status" value="1"/>
</dbReference>
<keyword evidence="2" id="KW-0804">Transcription</keyword>
<dbReference type="InterPro" id="IPR003018">
    <property type="entry name" value="GAF"/>
</dbReference>
<keyword evidence="6" id="KW-1185">Reference proteome</keyword>
<dbReference type="GO" id="GO:0003723">
    <property type="term" value="F:RNA binding"/>
    <property type="evidence" value="ECO:0007669"/>
    <property type="project" value="InterPro"/>
</dbReference>
<dbReference type="InterPro" id="IPR005561">
    <property type="entry name" value="ANTAR"/>
</dbReference>
<dbReference type="EMBL" id="CP060713">
    <property type="protein sequence ID" value="QNN52107.1"/>
    <property type="molecule type" value="Genomic_DNA"/>
</dbReference>
<keyword evidence="1" id="KW-0805">Transcription regulation</keyword>
<dbReference type="SMART" id="SM00065">
    <property type="entry name" value="GAF"/>
    <property type="match status" value="1"/>
</dbReference>
<evidence type="ECO:0000256" key="1">
    <source>
        <dbReference type="ARBA" id="ARBA00023015"/>
    </source>
</evidence>
<sequence length="289" mass="30800">MLRSQTTATLCPGPGSVSGRHGREHHGVRGIASRRRSQARARLEHVVTGSDGQFDRVWALIAAEPESRDDKPDVVGWMQRLCRAASAALPSTGVGVSVMDSEGRPATVAASDPHSATLEDLQFTVGEGPCIDAYRTGRPVMAPDLSVAARVRWPGYAAAAQEHGIQAVFAVPLQIGAARLGALDIYNDRPGSLSPETIAQALTFADAAMTGLLNAQQRSNEDGCAPALDDALDNRFELYQAQGMVAVQLGIRLHEAMIRIRAYAFAHGRALSDVADDIIARKIVLETDS</sequence>
<dbReference type="InterPro" id="IPR036388">
    <property type="entry name" value="WH-like_DNA-bd_sf"/>
</dbReference>
<proteinExistence type="predicted"/>
<dbReference type="PROSITE" id="PS50921">
    <property type="entry name" value="ANTAR"/>
    <property type="match status" value="1"/>
</dbReference>
<evidence type="ECO:0000256" key="2">
    <source>
        <dbReference type="ARBA" id="ARBA00023163"/>
    </source>
</evidence>
<gene>
    <name evidence="5" type="ORF">H9L09_16600</name>
</gene>
<accession>A0A7G9R932</accession>
<dbReference type="SUPFAM" id="SSF55781">
    <property type="entry name" value="GAF domain-like"/>
    <property type="match status" value="1"/>
</dbReference>
<dbReference type="Gene3D" id="3.30.450.40">
    <property type="match status" value="1"/>
</dbReference>
<evidence type="ECO:0000256" key="3">
    <source>
        <dbReference type="SAM" id="MobiDB-lite"/>
    </source>
</evidence>
<evidence type="ECO:0000313" key="5">
    <source>
        <dbReference type="EMBL" id="QNN52107.1"/>
    </source>
</evidence>
<dbReference type="KEGG" id="nmes:H9L09_16600"/>
<reference evidence="5 6" key="1">
    <citation type="submission" date="2020-08" db="EMBL/GenBank/DDBJ databases">
        <title>Genome sequence of Nocardioides mesophilus KACC 16243T.</title>
        <authorList>
            <person name="Hyun D.-W."/>
            <person name="Bae J.-W."/>
        </authorList>
    </citation>
    <scope>NUCLEOTIDE SEQUENCE [LARGE SCALE GENOMIC DNA]</scope>
    <source>
        <strain evidence="5 6">KACC 16243</strain>
    </source>
</reference>
<dbReference type="AlphaFoldDB" id="A0A7G9R932"/>
<dbReference type="Proteomes" id="UP000515947">
    <property type="component" value="Chromosome"/>
</dbReference>
<dbReference type="InterPro" id="IPR029016">
    <property type="entry name" value="GAF-like_dom_sf"/>
</dbReference>
<feature type="compositionally biased region" description="Basic residues" evidence="3">
    <location>
        <begin position="20"/>
        <end position="37"/>
    </location>
</feature>
<dbReference type="SMART" id="SM01012">
    <property type="entry name" value="ANTAR"/>
    <property type="match status" value="1"/>
</dbReference>
<dbReference type="Gene3D" id="1.10.10.10">
    <property type="entry name" value="Winged helix-like DNA-binding domain superfamily/Winged helix DNA-binding domain"/>
    <property type="match status" value="1"/>
</dbReference>
<name>A0A7G9R932_9ACTN</name>
<feature type="region of interest" description="Disordered" evidence="3">
    <location>
        <begin position="1"/>
        <end position="37"/>
    </location>
</feature>